<protein>
    <submittedName>
        <fullName evidence="1">Uncharacterized protein</fullName>
    </submittedName>
</protein>
<dbReference type="AlphaFoldDB" id="A0A0B6YTM9"/>
<gene>
    <name evidence="1" type="primary">ORF36878</name>
</gene>
<sequence length="90" mass="9707">CSKTFEQVNTLVPDCSRTSGQVTYLDNNSAHRQYVNDTTHATKCNCITASNHAKNNNNVTDSSHVTGSKCATNCHDVTGSIRATNCNDVT</sequence>
<evidence type="ECO:0000313" key="1">
    <source>
        <dbReference type="EMBL" id="CEK59604.1"/>
    </source>
</evidence>
<proteinExistence type="predicted"/>
<reference evidence="1" key="1">
    <citation type="submission" date="2014-12" db="EMBL/GenBank/DDBJ databases">
        <title>Insight into the proteome of Arion vulgaris.</title>
        <authorList>
            <person name="Aradska J."/>
            <person name="Bulat T."/>
            <person name="Smidak R."/>
            <person name="Sarate P."/>
            <person name="Gangsoo J."/>
            <person name="Sialana F."/>
            <person name="Bilban M."/>
            <person name="Lubec G."/>
        </authorList>
    </citation>
    <scope>NUCLEOTIDE SEQUENCE</scope>
    <source>
        <tissue evidence="1">Skin</tissue>
    </source>
</reference>
<accession>A0A0B6YTM9</accession>
<feature type="non-terminal residue" evidence="1">
    <location>
        <position position="1"/>
    </location>
</feature>
<feature type="non-terminal residue" evidence="1">
    <location>
        <position position="90"/>
    </location>
</feature>
<dbReference type="EMBL" id="HACG01012739">
    <property type="protein sequence ID" value="CEK59604.1"/>
    <property type="molecule type" value="Transcribed_RNA"/>
</dbReference>
<name>A0A0B6YTM9_9EUPU</name>
<organism evidence="1">
    <name type="scientific">Arion vulgaris</name>
    <dbReference type="NCBI Taxonomy" id="1028688"/>
    <lineage>
        <taxon>Eukaryota</taxon>
        <taxon>Metazoa</taxon>
        <taxon>Spiralia</taxon>
        <taxon>Lophotrochozoa</taxon>
        <taxon>Mollusca</taxon>
        <taxon>Gastropoda</taxon>
        <taxon>Heterobranchia</taxon>
        <taxon>Euthyneura</taxon>
        <taxon>Panpulmonata</taxon>
        <taxon>Eupulmonata</taxon>
        <taxon>Stylommatophora</taxon>
        <taxon>Helicina</taxon>
        <taxon>Arionoidea</taxon>
        <taxon>Arionidae</taxon>
        <taxon>Arion</taxon>
    </lineage>
</organism>